<dbReference type="Proteomes" id="UP001174909">
    <property type="component" value="Unassembled WGS sequence"/>
</dbReference>
<sequence>MGLTSSCMPCYKVFVSSTGVLGVPGGPFSLLLPRSKDFEEFEVLMRILYPDPVDYITSIGAMDLLWSRLEPAGYMSYITEDPLPGTPTHRVLYQYGLGDAQVNILGLYAIARSARAVMFESNVRCQFLLPDTGQVVTEKLFGFPLLPDDTTVTQDVVAVGFDCGAPPEPADNIPPNAATDTHEGPRRSPLAQEQMDIFLRSGEIKNVCGGTCKCTL</sequence>
<comment type="caution">
    <text evidence="2">The sequence shown here is derived from an EMBL/GenBank/DDBJ whole genome shotgun (WGS) entry which is preliminary data.</text>
</comment>
<feature type="region of interest" description="Disordered" evidence="1">
    <location>
        <begin position="166"/>
        <end position="188"/>
    </location>
</feature>
<evidence type="ECO:0000313" key="3">
    <source>
        <dbReference type="Proteomes" id="UP001174909"/>
    </source>
</evidence>
<accession>A0AA35TAA8</accession>
<dbReference type="AlphaFoldDB" id="A0AA35TAA8"/>
<evidence type="ECO:0000256" key="1">
    <source>
        <dbReference type="SAM" id="MobiDB-lite"/>
    </source>
</evidence>
<reference evidence="2" key="1">
    <citation type="submission" date="2023-03" db="EMBL/GenBank/DDBJ databases">
        <authorList>
            <person name="Steffen K."/>
            <person name="Cardenas P."/>
        </authorList>
    </citation>
    <scope>NUCLEOTIDE SEQUENCE</scope>
</reference>
<gene>
    <name evidence="2" type="ORF">GBAR_LOCUS24525</name>
</gene>
<keyword evidence="3" id="KW-1185">Reference proteome</keyword>
<proteinExistence type="predicted"/>
<evidence type="ECO:0000313" key="2">
    <source>
        <dbReference type="EMBL" id="CAI8044162.1"/>
    </source>
</evidence>
<dbReference type="EMBL" id="CASHTH010003379">
    <property type="protein sequence ID" value="CAI8044162.1"/>
    <property type="molecule type" value="Genomic_DNA"/>
</dbReference>
<protein>
    <submittedName>
        <fullName evidence="2">Uncharacterized protein</fullName>
    </submittedName>
</protein>
<name>A0AA35TAA8_GEOBA</name>
<organism evidence="2 3">
    <name type="scientific">Geodia barretti</name>
    <name type="common">Barrett's horny sponge</name>
    <dbReference type="NCBI Taxonomy" id="519541"/>
    <lineage>
        <taxon>Eukaryota</taxon>
        <taxon>Metazoa</taxon>
        <taxon>Porifera</taxon>
        <taxon>Demospongiae</taxon>
        <taxon>Heteroscleromorpha</taxon>
        <taxon>Tetractinellida</taxon>
        <taxon>Astrophorina</taxon>
        <taxon>Geodiidae</taxon>
        <taxon>Geodia</taxon>
    </lineage>
</organism>